<feature type="region of interest" description="Disordered" evidence="1">
    <location>
        <begin position="291"/>
        <end position="319"/>
    </location>
</feature>
<keyword evidence="4" id="KW-1185">Reference proteome</keyword>
<gene>
    <name evidence="3" type="ORF">FNB15_06835</name>
</gene>
<organism evidence="3 4">
    <name type="scientific">Ferrovibrio terrae</name>
    <dbReference type="NCBI Taxonomy" id="2594003"/>
    <lineage>
        <taxon>Bacteria</taxon>
        <taxon>Pseudomonadati</taxon>
        <taxon>Pseudomonadota</taxon>
        <taxon>Alphaproteobacteria</taxon>
        <taxon>Rhodospirillales</taxon>
        <taxon>Rhodospirillaceae</taxon>
        <taxon>Ferrovibrio</taxon>
    </lineage>
</organism>
<dbReference type="Gene3D" id="3.10.180.10">
    <property type="entry name" value="2,3-Dihydroxybiphenyl 1,2-Dioxygenase, domain 1"/>
    <property type="match status" value="2"/>
</dbReference>
<dbReference type="AlphaFoldDB" id="A0A516GZP1"/>
<dbReference type="OrthoDB" id="9803142at2"/>
<evidence type="ECO:0000259" key="2">
    <source>
        <dbReference type="PROSITE" id="PS51819"/>
    </source>
</evidence>
<sequence>MVTPIIRIKDIAWIRLRSPDLDKAEEYLTTFGLVRAERSGDKLYMRGTDPSHHIHITEKGDPAVLRIAFWAQSLEDLHKLSREGDGASAVEDLDEPGGGKRVRIREHNGMELEVVWGVESAAPLQAEANAFNFGANKTARPGKLLRVEHRPSLVKRIGHVVISTPEIEKSVAWAQRHLGIVASDDVHMEDDPDTLLASFNRVDAGPDYVDHHVMMFGRHASSGMNHVSFEVQDFDDLATGHDTLMQKYPDLHLWGLGRHTLGAQVFDYWMDPWGRVHEHWTDTDVLNNSHEYRKHPKSTGLHSQWGPQAPQAFRDAASR</sequence>
<evidence type="ECO:0000256" key="1">
    <source>
        <dbReference type="SAM" id="MobiDB-lite"/>
    </source>
</evidence>
<keyword evidence="3" id="KW-0223">Dioxygenase</keyword>
<reference evidence="3 4" key="1">
    <citation type="submission" date="2019-07" db="EMBL/GenBank/DDBJ databases">
        <title>Genome sequencing for Ferrovibrio sp. K5.</title>
        <authorList>
            <person name="Park S.-J."/>
        </authorList>
    </citation>
    <scope>NUCLEOTIDE SEQUENCE [LARGE SCALE GENOMIC DNA]</scope>
    <source>
        <strain evidence="3 4">K5</strain>
    </source>
</reference>
<dbReference type="InterPro" id="IPR029068">
    <property type="entry name" value="Glyas_Bleomycin-R_OHBP_Dase"/>
</dbReference>
<dbReference type="RefSeq" id="WP_144067985.1">
    <property type="nucleotide sequence ID" value="NZ_CP041636.1"/>
</dbReference>
<proteinExistence type="predicted"/>
<dbReference type="EMBL" id="CP041636">
    <property type="protein sequence ID" value="QDO97004.1"/>
    <property type="molecule type" value="Genomic_DNA"/>
</dbReference>
<dbReference type="SUPFAM" id="SSF54593">
    <property type="entry name" value="Glyoxalase/Bleomycin resistance protein/Dihydroxybiphenyl dioxygenase"/>
    <property type="match status" value="1"/>
</dbReference>
<dbReference type="PROSITE" id="PS51819">
    <property type="entry name" value="VOC"/>
    <property type="match status" value="2"/>
</dbReference>
<dbReference type="GO" id="GO:0051213">
    <property type="term" value="F:dioxygenase activity"/>
    <property type="evidence" value="ECO:0007669"/>
    <property type="project" value="UniProtKB-KW"/>
</dbReference>
<name>A0A516GZP1_9PROT</name>
<evidence type="ECO:0000313" key="3">
    <source>
        <dbReference type="EMBL" id="QDO97004.1"/>
    </source>
</evidence>
<feature type="domain" description="VOC" evidence="2">
    <location>
        <begin position="10"/>
        <end position="117"/>
    </location>
</feature>
<feature type="domain" description="VOC" evidence="2">
    <location>
        <begin position="156"/>
        <end position="282"/>
    </location>
</feature>
<dbReference type="Proteomes" id="UP000317496">
    <property type="component" value="Chromosome"/>
</dbReference>
<protein>
    <submittedName>
        <fullName evidence="3">Catechol 1,2-dioxygenase</fullName>
    </submittedName>
</protein>
<evidence type="ECO:0000313" key="4">
    <source>
        <dbReference type="Proteomes" id="UP000317496"/>
    </source>
</evidence>
<dbReference type="InterPro" id="IPR037523">
    <property type="entry name" value="VOC_core"/>
</dbReference>
<accession>A0A516GZP1</accession>
<dbReference type="KEGG" id="fer:FNB15_06835"/>
<keyword evidence="3" id="KW-0560">Oxidoreductase</keyword>